<evidence type="ECO:0000313" key="1">
    <source>
        <dbReference type="EMBL" id="EMD81667.1"/>
    </source>
</evidence>
<evidence type="ECO:0000313" key="2">
    <source>
        <dbReference type="Proteomes" id="UP000011717"/>
    </source>
</evidence>
<reference evidence="1 2" key="1">
    <citation type="journal article" date="2013" name="Genome Announc.">
        <title>Draft Genome Sequence of Strain JLT2015T, Belonging to the Family Sphingomonadaceae of the Alphaproteobacteria.</title>
        <authorList>
            <person name="Tang K."/>
            <person name="Liu K."/>
            <person name="Li S."/>
            <person name="Jiao N."/>
        </authorList>
    </citation>
    <scope>NUCLEOTIDE SEQUENCE [LARGE SCALE GENOMIC DNA]</scope>
    <source>
        <strain evidence="1 2">JLT2015</strain>
    </source>
</reference>
<dbReference type="EMBL" id="AMRV01000020">
    <property type="protein sequence ID" value="EMD81667.1"/>
    <property type="molecule type" value="Genomic_DNA"/>
</dbReference>
<gene>
    <name evidence="1" type="ORF">C725_2951</name>
</gene>
<protein>
    <submittedName>
        <fullName evidence="1">ArgI2 arginase</fullName>
    </submittedName>
</protein>
<dbReference type="Proteomes" id="UP000011717">
    <property type="component" value="Unassembled WGS sequence"/>
</dbReference>
<sequence length="81" mass="8229">MDLAFVTGYGPSLLTDIEGCGPLVCPEDAVADELGAALRVALASGKAVGLEIIIYNPRLEDGSVGRRFANALAAALETAAP</sequence>
<name>M2U0Y9_9SPHN</name>
<accession>M2U0Y9</accession>
<proteinExistence type="predicted"/>
<comment type="caution">
    <text evidence="1">The sequence shown here is derived from an EMBL/GenBank/DDBJ whole genome shotgun (WGS) entry which is preliminary data.</text>
</comment>
<dbReference type="PATRIC" id="fig|1234595.3.peg.2956"/>
<organism evidence="1 2">
    <name type="scientific">Pacificimonas flava</name>
    <dbReference type="NCBI Taxonomy" id="1234595"/>
    <lineage>
        <taxon>Bacteria</taxon>
        <taxon>Pseudomonadati</taxon>
        <taxon>Pseudomonadota</taxon>
        <taxon>Alphaproteobacteria</taxon>
        <taxon>Sphingomonadales</taxon>
        <taxon>Sphingosinicellaceae</taxon>
        <taxon>Pacificimonas</taxon>
    </lineage>
</organism>
<dbReference type="RefSeq" id="WP_008603914.1">
    <property type="nucleotide sequence ID" value="NZ_AMRV01000020.1"/>
</dbReference>
<keyword evidence="2" id="KW-1185">Reference proteome</keyword>
<dbReference type="AlphaFoldDB" id="M2U0Y9"/>